<keyword evidence="3" id="KW-1185">Reference proteome</keyword>
<comment type="caution">
    <text evidence="2">The sequence shown here is derived from an EMBL/GenBank/DDBJ whole genome shotgun (WGS) entry which is preliminary data.</text>
</comment>
<evidence type="ECO:0000313" key="3">
    <source>
        <dbReference type="Proteomes" id="UP000660708"/>
    </source>
</evidence>
<evidence type="ECO:0000256" key="1">
    <source>
        <dbReference type="SAM" id="Phobius"/>
    </source>
</evidence>
<gene>
    <name evidence="2" type="ORF">PPEP_a2320</name>
</gene>
<dbReference type="EMBL" id="AQHF01000017">
    <property type="protein sequence ID" value="MBE0344684.1"/>
    <property type="molecule type" value="Genomic_DNA"/>
</dbReference>
<keyword evidence="1" id="KW-1133">Transmembrane helix</keyword>
<name>A0A8I0MSY7_9GAMM</name>
<sequence length="43" mass="5091">MVWEYYFLSIKLLLFKSIITLAQSLITVTDITRNKLTDIEQEV</sequence>
<reference evidence="2 3" key="1">
    <citation type="submission" date="2015-06" db="EMBL/GenBank/DDBJ databases">
        <title>Genome sequence of Pseudoalteromonas peptidolytica.</title>
        <authorList>
            <person name="Xie B.-B."/>
            <person name="Rong J.-C."/>
            <person name="Qin Q.-L."/>
            <person name="Zhang Y.-Z."/>
        </authorList>
    </citation>
    <scope>NUCLEOTIDE SEQUENCE [LARGE SCALE GENOMIC DNA]</scope>
    <source>
        <strain evidence="2 3">F12-50-A1</strain>
    </source>
</reference>
<dbReference type="Proteomes" id="UP000660708">
    <property type="component" value="Unassembled WGS sequence"/>
</dbReference>
<proteinExistence type="predicted"/>
<organism evidence="2 3">
    <name type="scientific">Pseudoalteromonas peptidolytica F12-50-A1</name>
    <dbReference type="NCBI Taxonomy" id="1315280"/>
    <lineage>
        <taxon>Bacteria</taxon>
        <taxon>Pseudomonadati</taxon>
        <taxon>Pseudomonadota</taxon>
        <taxon>Gammaproteobacteria</taxon>
        <taxon>Alteromonadales</taxon>
        <taxon>Pseudoalteromonadaceae</taxon>
        <taxon>Pseudoalteromonas</taxon>
    </lineage>
</organism>
<protein>
    <submittedName>
        <fullName evidence="2">Uncharacterized protein</fullName>
    </submittedName>
</protein>
<dbReference type="AlphaFoldDB" id="A0A8I0MSY7"/>
<keyword evidence="1" id="KW-0472">Membrane</keyword>
<evidence type="ECO:0000313" key="2">
    <source>
        <dbReference type="EMBL" id="MBE0344684.1"/>
    </source>
</evidence>
<keyword evidence="1" id="KW-0812">Transmembrane</keyword>
<accession>A0A8I0MSY7</accession>
<feature type="transmembrane region" description="Helical" evidence="1">
    <location>
        <begin position="6"/>
        <end position="26"/>
    </location>
</feature>